<organism evidence="5 6">
    <name type="scientific">Lineolata rhizophorae</name>
    <dbReference type="NCBI Taxonomy" id="578093"/>
    <lineage>
        <taxon>Eukaryota</taxon>
        <taxon>Fungi</taxon>
        <taxon>Dikarya</taxon>
        <taxon>Ascomycota</taxon>
        <taxon>Pezizomycotina</taxon>
        <taxon>Dothideomycetes</taxon>
        <taxon>Dothideomycetes incertae sedis</taxon>
        <taxon>Lineolatales</taxon>
        <taxon>Lineolataceae</taxon>
        <taxon>Lineolata</taxon>
    </lineage>
</organism>
<dbReference type="Proteomes" id="UP000799766">
    <property type="component" value="Unassembled WGS sequence"/>
</dbReference>
<evidence type="ECO:0000313" key="5">
    <source>
        <dbReference type="EMBL" id="KAF2461101.1"/>
    </source>
</evidence>
<protein>
    <recommendedName>
        <fullName evidence="3">Carboxylic ester hydrolase</fullName>
        <ecNumber evidence="3">3.1.1.-</ecNumber>
    </recommendedName>
</protein>
<dbReference type="PROSITE" id="PS00122">
    <property type="entry name" value="CARBOXYLESTERASE_B_1"/>
    <property type="match status" value="1"/>
</dbReference>
<dbReference type="OrthoDB" id="3200163at2759"/>
<evidence type="ECO:0000256" key="3">
    <source>
        <dbReference type="RuleBase" id="RU361235"/>
    </source>
</evidence>
<dbReference type="InterPro" id="IPR050309">
    <property type="entry name" value="Type-B_Carboxylest/Lipase"/>
</dbReference>
<keyword evidence="6" id="KW-1185">Reference proteome</keyword>
<evidence type="ECO:0000259" key="4">
    <source>
        <dbReference type="Pfam" id="PF00135"/>
    </source>
</evidence>
<name>A0A6A6PAU9_9PEZI</name>
<sequence>MAPTIKHASLNAVLKGVSAAAPGLLAFRGIRYGRVKARFAAPEPVDDWNGAEIDCQQYGPRCPQIPVGVGHLLRIPEDHVFAHEPEDEFECLNLDVVVPKEAAGDGSKEANLPVLIWVHGGSQVMTFGSAASKVGDPTKIVADSVSMGKPIIVVSIQYRLNVFAYGDGKGERNLALQDQRLAIDWVVKHIAGFGGDGKNITLMGESAGGIYAHAQVVLNAPIKRVILMSGSLYLSFPLPSARGQAMLDAVEKKLKEKGYASLKEAPAEALVQAQAEANVVSLWLQDGPEFQDWTQRIGQVEELLVGDVEYESVLWRNGIEQMTPEAIVQAFEQAGDAAKDLRKLYHAGTRPTPTKLAALDFVNDWKFALPVRLLERLWKTSGKTAYRYTFDQPNPWQRSARAHHALDLVLLFGGLDADYLAELDPGAAAVGAEMRARWVRFVNGMAPWSPASTAFAFGPLGQCGEIDAGGLAARRRERHLEFLEKVEPAKLNAALGGLVAGRISLLN</sequence>
<comment type="similarity">
    <text evidence="1 3">Belongs to the type-B carboxylesterase/lipase family.</text>
</comment>
<evidence type="ECO:0000256" key="1">
    <source>
        <dbReference type="ARBA" id="ARBA00005964"/>
    </source>
</evidence>
<dbReference type="Gene3D" id="3.40.50.1820">
    <property type="entry name" value="alpha/beta hydrolase"/>
    <property type="match status" value="1"/>
</dbReference>
<keyword evidence="2 3" id="KW-0378">Hydrolase</keyword>
<gene>
    <name evidence="5" type="ORF">BDY21DRAFT_403347</name>
</gene>
<dbReference type="EMBL" id="MU001672">
    <property type="protein sequence ID" value="KAF2461101.1"/>
    <property type="molecule type" value="Genomic_DNA"/>
</dbReference>
<evidence type="ECO:0000313" key="6">
    <source>
        <dbReference type="Proteomes" id="UP000799766"/>
    </source>
</evidence>
<dbReference type="AlphaFoldDB" id="A0A6A6PAU9"/>
<dbReference type="InterPro" id="IPR029058">
    <property type="entry name" value="AB_hydrolase_fold"/>
</dbReference>
<reference evidence="5" key="1">
    <citation type="journal article" date="2020" name="Stud. Mycol.">
        <title>101 Dothideomycetes genomes: a test case for predicting lifestyles and emergence of pathogens.</title>
        <authorList>
            <person name="Haridas S."/>
            <person name="Albert R."/>
            <person name="Binder M."/>
            <person name="Bloem J."/>
            <person name="Labutti K."/>
            <person name="Salamov A."/>
            <person name="Andreopoulos B."/>
            <person name="Baker S."/>
            <person name="Barry K."/>
            <person name="Bills G."/>
            <person name="Bluhm B."/>
            <person name="Cannon C."/>
            <person name="Castanera R."/>
            <person name="Culley D."/>
            <person name="Daum C."/>
            <person name="Ezra D."/>
            <person name="Gonzalez J."/>
            <person name="Henrissat B."/>
            <person name="Kuo A."/>
            <person name="Liang C."/>
            <person name="Lipzen A."/>
            <person name="Lutzoni F."/>
            <person name="Magnuson J."/>
            <person name="Mondo S."/>
            <person name="Nolan M."/>
            <person name="Ohm R."/>
            <person name="Pangilinan J."/>
            <person name="Park H.-J."/>
            <person name="Ramirez L."/>
            <person name="Alfaro M."/>
            <person name="Sun H."/>
            <person name="Tritt A."/>
            <person name="Yoshinaga Y."/>
            <person name="Zwiers L.-H."/>
            <person name="Turgeon B."/>
            <person name="Goodwin S."/>
            <person name="Spatafora J."/>
            <person name="Crous P."/>
            <person name="Grigoriev I."/>
        </authorList>
    </citation>
    <scope>NUCLEOTIDE SEQUENCE</scope>
    <source>
        <strain evidence="5">ATCC 16933</strain>
    </source>
</reference>
<evidence type="ECO:0000256" key="2">
    <source>
        <dbReference type="ARBA" id="ARBA00022801"/>
    </source>
</evidence>
<proteinExistence type="inferred from homology"/>
<dbReference type="InterPro" id="IPR002018">
    <property type="entry name" value="CarbesteraseB"/>
</dbReference>
<dbReference type="EC" id="3.1.1.-" evidence="3"/>
<dbReference type="Pfam" id="PF00135">
    <property type="entry name" value="COesterase"/>
    <property type="match status" value="1"/>
</dbReference>
<dbReference type="GO" id="GO:0016787">
    <property type="term" value="F:hydrolase activity"/>
    <property type="evidence" value="ECO:0007669"/>
    <property type="project" value="UniProtKB-KW"/>
</dbReference>
<dbReference type="SUPFAM" id="SSF53474">
    <property type="entry name" value="alpha/beta-Hydrolases"/>
    <property type="match status" value="1"/>
</dbReference>
<feature type="domain" description="Carboxylesterase type B" evidence="4">
    <location>
        <begin position="23"/>
        <end position="445"/>
    </location>
</feature>
<dbReference type="PANTHER" id="PTHR11559">
    <property type="entry name" value="CARBOXYLESTERASE"/>
    <property type="match status" value="1"/>
</dbReference>
<dbReference type="InterPro" id="IPR019826">
    <property type="entry name" value="Carboxylesterase_B_AS"/>
</dbReference>
<accession>A0A6A6PAU9</accession>